<proteinExistence type="predicted"/>
<name>A0A375AE91_9GAMM</name>
<accession>A0A375AE91</accession>
<gene>
    <name evidence="1" type="ORF">DAQ1742_03618</name>
</gene>
<organism evidence="1 2">
    <name type="scientific">Dickeya aquatica</name>
    <dbReference type="NCBI Taxonomy" id="1401087"/>
    <lineage>
        <taxon>Bacteria</taxon>
        <taxon>Pseudomonadati</taxon>
        <taxon>Pseudomonadota</taxon>
        <taxon>Gammaproteobacteria</taxon>
        <taxon>Enterobacterales</taxon>
        <taxon>Pectobacteriaceae</taxon>
        <taxon>Dickeya</taxon>
    </lineage>
</organism>
<evidence type="ECO:0000313" key="1">
    <source>
        <dbReference type="EMBL" id="SLM64414.1"/>
    </source>
</evidence>
<evidence type="ECO:0000313" key="2">
    <source>
        <dbReference type="Proteomes" id="UP000294820"/>
    </source>
</evidence>
<dbReference type="KEGG" id="daq:DAQ1742_03618"/>
<dbReference type="EMBL" id="LT615367">
    <property type="protein sequence ID" value="SLM64414.1"/>
    <property type="molecule type" value="Genomic_DNA"/>
</dbReference>
<dbReference type="AlphaFoldDB" id="A0A375AE91"/>
<sequence length="47" mass="5303">MYLLASNRGDEAEVNRFDAVMRPTNFLVTHVEPITLSEKLSTMSGNF</sequence>
<dbReference type="Proteomes" id="UP000294820">
    <property type="component" value="Chromosome 1"/>
</dbReference>
<protein>
    <submittedName>
        <fullName evidence="1">Uncharacterized protein</fullName>
    </submittedName>
</protein>
<reference evidence="1 2" key="1">
    <citation type="submission" date="2016-09" db="EMBL/GenBank/DDBJ databases">
        <authorList>
            <person name="Reverchon S."/>
            <person name="Nasser W."/>
            <person name="Leonard S."/>
            <person name="Brochier C."/>
            <person name="Duprey A."/>
        </authorList>
    </citation>
    <scope>NUCLEOTIDE SEQUENCE [LARGE SCALE GENOMIC DNA]</scope>
    <source>
        <strain evidence="1 2">174/2</strain>
    </source>
</reference>
<keyword evidence="2" id="KW-1185">Reference proteome</keyword>